<keyword evidence="2" id="KW-1185">Reference proteome</keyword>
<dbReference type="EMBL" id="QVNQ01000007">
    <property type="protein sequence ID" value="RFS83087.1"/>
    <property type="molecule type" value="Genomic_DNA"/>
</dbReference>
<proteinExistence type="predicted"/>
<name>A0A372GCN8_9ACTN</name>
<sequence length="149" mass="16740">MTDLTGIEVQEEHIEHLRRFLSDDPSEPNEPTAKDAIAHNLMAYSAFAVAVLRKFSPTYSVPEIIRYVTDLRKAVVADESLQINPRVAEGLIREVLQDETFTDTAPFGADNETMASASFLILLDLCHQAKLDGPEVEEFLQESTDYARR</sequence>
<dbReference type="OrthoDB" id="3478209at2"/>
<evidence type="ECO:0000313" key="2">
    <source>
        <dbReference type="Proteomes" id="UP000262882"/>
    </source>
</evidence>
<accession>A0A372GCN8</accession>
<comment type="caution">
    <text evidence="1">The sequence shown here is derived from an EMBL/GenBank/DDBJ whole genome shotgun (WGS) entry which is preliminary data.</text>
</comment>
<dbReference type="Proteomes" id="UP000262882">
    <property type="component" value="Unassembled WGS sequence"/>
</dbReference>
<dbReference type="RefSeq" id="WP_117401784.1">
    <property type="nucleotide sequence ID" value="NZ_QVNQ01000007.1"/>
</dbReference>
<organism evidence="1 2">
    <name type="scientific">Actinomadura spongiicola</name>
    <dbReference type="NCBI Taxonomy" id="2303421"/>
    <lineage>
        <taxon>Bacteria</taxon>
        <taxon>Bacillati</taxon>
        <taxon>Actinomycetota</taxon>
        <taxon>Actinomycetes</taxon>
        <taxon>Streptosporangiales</taxon>
        <taxon>Thermomonosporaceae</taxon>
        <taxon>Actinomadura</taxon>
    </lineage>
</organism>
<dbReference type="AlphaFoldDB" id="A0A372GCN8"/>
<gene>
    <name evidence="1" type="ORF">D0T12_23175</name>
</gene>
<reference evidence="1 2" key="1">
    <citation type="submission" date="2018-08" db="EMBL/GenBank/DDBJ databases">
        <title>Actinomadura spongicola sp. nov., isolated from marine sponge Leucetta chagosensis.</title>
        <authorList>
            <person name="Li L."/>
            <person name="Lin H.W."/>
        </authorList>
    </citation>
    <scope>NUCLEOTIDE SEQUENCE [LARGE SCALE GENOMIC DNA]</scope>
    <source>
        <strain evidence="1 2">LHW52907</strain>
    </source>
</reference>
<protein>
    <submittedName>
        <fullName evidence="1">Uncharacterized protein</fullName>
    </submittedName>
</protein>
<evidence type="ECO:0000313" key="1">
    <source>
        <dbReference type="EMBL" id="RFS83087.1"/>
    </source>
</evidence>